<evidence type="ECO:0000259" key="9">
    <source>
        <dbReference type="Pfam" id="PF13847"/>
    </source>
</evidence>
<sequence>MSCSKKQKLEDGDVKEEVKNYYGKKLHKTEDLQSNACAFSKSQKVVPQIIRDCIKLCHEDVVSRYYGCGLNFPECLEGCRVLDLGCGAGRDCFITAKLVGPKGHVTGIDMTQDLLDIANEYSKYHAEKFGYTKPNTDFILGDIEELAAAGVKKNAYDLIISNCVICLTTNKKAVFEGAYRALKDGGELYFSDIYADRQRDTSKCDKALWGEGFCGALCWRELVDFCKDIGFSGPYLVTGHEMFPSNEEMKEQIGETRFVSGTYRMFKTPTTEDTGNTFQATYKGTIEGLPNEYKFDIYNTFEKDKAHPITPNLAAILRQSRFSKHFDIGPYSGRDAYAIADPFTGLGL</sequence>
<evidence type="ECO:0000256" key="8">
    <source>
        <dbReference type="ARBA" id="ARBA00048428"/>
    </source>
</evidence>
<evidence type="ECO:0000256" key="6">
    <source>
        <dbReference type="ARBA" id="ARBA00047941"/>
    </source>
</evidence>
<keyword evidence="1" id="KW-0808">Transferase</keyword>
<proteinExistence type="inferred from homology"/>
<comment type="catalytic activity">
    <reaction evidence="7">
        <text>arsenic triglutathione + 2 [thioredoxin]-dithiol + 2 S-adenosyl-L-methionine + H2O = dimethylarsinous acid + 2 [thioredoxin]-disulfide + 3 glutathione + 2 S-adenosyl-L-homocysteine + 2 H(+)</text>
        <dbReference type="Rhea" id="RHEA:69464"/>
        <dbReference type="Rhea" id="RHEA-COMP:10698"/>
        <dbReference type="Rhea" id="RHEA-COMP:10700"/>
        <dbReference type="ChEBI" id="CHEBI:15377"/>
        <dbReference type="ChEBI" id="CHEBI:15378"/>
        <dbReference type="ChEBI" id="CHEBI:23808"/>
        <dbReference type="ChEBI" id="CHEBI:29950"/>
        <dbReference type="ChEBI" id="CHEBI:50058"/>
        <dbReference type="ChEBI" id="CHEBI:57856"/>
        <dbReference type="ChEBI" id="CHEBI:57925"/>
        <dbReference type="ChEBI" id="CHEBI:59789"/>
        <dbReference type="ChEBI" id="CHEBI:183640"/>
        <dbReference type="EC" id="2.1.1.137"/>
    </reaction>
</comment>
<dbReference type="Proteomes" id="UP000515163">
    <property type="component" value="Unplaced"/>
</dbReference>
<evidence type="ECO:0000313" key="10">
    <source>
        <dbReference type="Proteomes" id="UP000515163"/>
    </source>
</evidence>
<dbReference type="CDD" id="cd02440">
    <property type="entry name" value="AdoMet_MTases"/>
    <property type="match status" value="1"/>
</dbReference>
<dbReference type="InterPro" id="IPR026669">
    <property type="entry name" value="Arsenite_MeTrfase-like"/>
</dbReference>
<dbReference type="InterPro" id="IPR029063">
    <property type="entry name" value="SAM-dependent_MTases_sf"/>
</dbReference>
<evidence type="ECO:0000256" key="5">
    <source>
        <dbReference type="ARBA" id="ARBA00034545"/>
    </source>
</evidence>
<dbReference type="RefSeq" id="XP_031556564.1">
    <property type="nucleotide sequence ID" value="XM_031700704.1"/>
</dbReference>
<dbReference type="EC" id="2.1.1.137" evidence="4"/>
<dbReference type="Gene3D" id="3.40.5.100">
    <property type="match status" value="1"/>
</dbReference>
<evidence type="ECO:0000256" key="2">
    <source>
        <dbReference type="ARBA" id="ARBA00022691"/>
    </source>
</evidence>
<keyword evidence="2" id="KW-0949">S-adenosyl-L-methionine</keyword>
<dbReference type="PANTHER" id="PTHR43675">
    <property type="entry name" value="ARSENITE METHYLTRANSFERASE"/>
    <property type="match status" value="1"/>
</dbReference>
<dbReference type="GeneID" id="116293296"/>
<evidence type="ECO:0000256" key="7">
    <source>
        <dbReference type="ARBA" id="ARBA00047943"/>
    </source>
</evidence>
<keyword evidence="10" id="KW-1185">Reference proteome</keyword>
<gene>
    <name evidence="11" type="primary">LOC116293296</name>
</gene>
<reference evidence="11" key="1">
    <citation type="submission" date="2025-08" db="UniProtKB">
        <authorList>
            <consortium name="RefSeq"/>
        </authorList>
    </citation>
    <scope>IDENTIFICATION</scope>
    <source>
        <tissue evidence="11">Tentacle</tissue>
    </source>
</reference>
<dbReference type="InterPro" id="IPR025714">
    <property type="entry name" value="Methyltranfer_dom"/>
</dbReference>
<evidence type="ECO:0000256" key="4">
    <source>
        <dbReference type="ARBA" id="ARBA00034521"/>
    </source>
</evidence>
<dbReference type="PANTHER" id="PTHR43675:SF8">
    <property type="entry name" value="ARSENITE METHYLTRANSFERASE"/>
    <property type="match status" value="1"/>
</dbReference>
<dbReference type="SUPFAM" id="SSF53335">
    <property type="entry name" value="S-adenosyl-L-methionine-dependent methyltransferases"/>
    <property type="match status" value="1"/>
</dbReference>
<dbReference type="FunCoup" id="A0A6P8HJL2">
    <property type="interactions" value="253"/>
</dbReference>
<organism evidence="10 11">
    <name type="scientific">Actinia tenebrosa</name>
    <name type="common">Australian red waratah sea anemone</name>
    <dbReference type="NCBI Taxonomy" id="6105"/>
    <lineage>
        <taxon>Eukaryota</taxon>
        <taxon>Metazoa</taxon>
        <taxon>Cnidaria</taxon>
        <taxon>Anthozoa</taxon>
        <taxon>Hexacorallia</taxon>
        <taxon>Actiniaria</taxon>
        <taxon>Actiniidae</taxon>
        <taxon>Actinia</taxon>
    </lineage>
</organism>
<evidence type="ECO:0000256" key="3">
    <source>
        <dbReference type="ARBA" id="ARBA00034487"/>
    </source>
</evidence>
<feature type="domain" description="Methyltransferase" evidence="9">
    <location>
        <begin position="77"/>
        <end position="203"/>
    </location>
</feature>
<comment type="similarity">
    <text evidence="3">Belongs to the methyltransferase superfamily. Arsenite methyltransferase family.</text>
</comment>
<comment type="catalytic activity">
    <reaction evidence="6">
        <text>arsenic triglutathione + [thioredoxin]-dithiol + S-adenosyl-L-methionine + 2 H2O = methylarsonous acid + [thioredoxin]-disulfide + 3 glutathione + S-adenosyl-L-homocysteine + H(+)</text>
        <dbReference type="Rhea" id="RHEA:69460"/>
        <dbReference type="Rhea" id="RHEA-COMP:10698"/>
        <dbReference type="Rhea" id="RHEA-COMP:10700"/>
        <dbReference type="ChEBI" id="CHEBI:15377"/>
        <dbReference type="ChEBI" id="CHEBI:15378"/>
        <dbReference type="ChEBI" id="CHEBI:17826"/>
        <dbReference type="ChEBI" id="CHEBI:29950"/>
        <dbReference type="ChEBI" id="CHEBI:50058"/>
        <dbReference type="ChEBI" id="CHEBI:57856"/>
        <dbReference type="ChEBI" id="CHEBI:57925"/>
        <dbReference type="ChEBI" id="CHEBI:59789"/>
        <dbReference type="ChEBI" id="CHEBI:183640"/>
        <dbReference type="EC" id="2.1.1.137"/>
    </reaction>
</comment>
<dbReference type="AlphaFoldDB" id="A0A6P8HJL2"/>
<evidence type="ECO:0000256" key="1">
    <source>
        <dbReference type="ARBA" id="ARBA00022679"/>
    </source>
</evidence>
<comment type="catalytic activity">
    <reaction evidence="8">
        <text>arsenic triglutathione + 3 [thioredoxin]-dithiol + 3 S-adenosyl-L-methionine = trimethylarsine + 3 [thioredoxin]-disulfide + 3 glutathione + 3 S-adenosyl-L-homocysteine + 3 H(+)</text>
        <dbReference type="Rhea" id="RHEA:69432"/>
        <dbReference type="Rhea" id="RHEA-COMP:10698"/>
        <dbReference type="Rhea" id="RHEA-COMP:10700"/>
        <dbReference type="ChEBI" id="CHEBI:15378"/>
        <dbReference type="ChEBI" id="CHEBI:27130"/>
        <dbReference type="ChEBI" id="CHEBI:29950"/>
        <dbReference type="ChEBI" id="CHEBI:50058"/>
        <dbReference type="ChEBI" id="CHEBI:57856"/>
        <dbReference type="ChEBI" id="CHEBI:57925"/>
        <dbReference type="ChEBI" id="CHEBI:59789"/>
        <dbReference type="ChEBI" id="CHEBI:183640"/>
        <dbReference type="EC" id="2.1.1.137"/>
    </reaction>
</comment>
<dbReference type="InParanoid" id="A0A6P8HJL2"/>
<dbReference type="Gene3D" id="3.40.50.150">
    <property type="entry name" value="Vaccinia Virus protein VP39"/>
    <property type="match status" value="1"/>
</dbReference>
<accession>A0A6P8HJL2</accession>
<evidence type="ECO:0000313" key="11">
    <source>
        <dbReference type="RefSeq" id="XP_031556564.1"/>
    </source>
</evidence>
<dbReference type="KEGG" id="aten:116293296"/>
<dbReference type="Pfam" id="PF13847">
    <property type="entry name" value="Methyltransf_31"/>
    <property type="match status" value="1"/>
</dbReference>
<dbReference type="OrthoDB" id="8300214at2759"/>
<name>A0A6P8HJL2_ACTTE</name>
<protein>
    <recommendedName>
        <fullName evidence="5">Arsenite methyltransferase</fullName>
        <ecNumber evidence="4">2.1.1.137</ecNumber>
    </recommendedName>
</protein>
<dbReference type="GO" id="GO:0030791">
    <property type="term" value="F:arsenite methyltransferase activity"/>
    <property type="evidence" value="ECO:0007669"/>
    <property type="project" value="UniProtKB-EC"/>
</dbReference>